<sequence>MAATVPFSFCINPPHHHDHQPPFSLGTRIFKRHILPICIDTPKPAHPLLLVHKLDTCIFRPSFSSSSSSSSHSSSESSSSSLPPPASYYHISTTYREQVDFQVTMNSSSSKCYRASNIPINLIWGRGCTRVGSLGIVCRVHGAAFPLYPSTSILGEAVHDWTKSSNAAHSNSNHVSSRDMINIRNSNRILQRR</sequence>
<dbReference type="AlphaFoldDB" id="A0A822ZUU1"/>
<protein>
    <submittedName>
        <fullName evidence="2">Uncharacterized protein</fullName>
    </submittedName>
</protein>
<name>A0A822ZUU1_NELNU</name>
<accession>A0A822ZUU1</accession>
<feature type="compositionally biased region" description="Low complexity" evidence="1">
    <location>
        <begin position="65"/>
        <end position="81"/>
    </location>
</feature>
<evidence type="ECO:0000313" key="3">
    <source>
        <dbReference type="Proteomes" id="UP000607653"/>
    </source>
</evidence>
<proteinExistence type="predicted"/>
<dbReference type="EMBL" id="DUZY01000007">
    <property type="protein sequence ID" value="DAD45658.1"/>
    <property type="molecule type" value="Genomic_DNA"/>
</dbReference>
<evidence type="ECO:0000313" key="2">
    <source>
        <dbReference type="EMBL" id="DAD45658.1"/>
    </source>
</evidence>
<gene>
    <name evidence="2" type="ORF">HUJ06_003888</name>
</gene>
<reference evidence="2 3" key="1">
    <citation type="journal article" date="2020" name="Mol. Biol. Evol.">
        <title>Distinct Expression and Methylation Patterns for Genes with Different Fates following a Single Whole-Genome Duplication in Flowering Plants.</title>
        <authorList>
            <person name="Shi T."/>
            <person name="Rahmani R.S."/>
            <person name="Gugger P.F."/>
            <person name="Wang M."/>
            <person name="Li H."/>
            <person name="Zhang Y."/>
            <person name="Li Z."/>
            <person name="Wang Q."/>
            <person name="Van de Peer Y."/>
            <person name="Marchal K."/>
            <person name="Chen J."/>
        </authorList>
    </citation>
    <scope>NUCLEOTIDE SEQUENCE [LARGE SCALE GENOMIC DNA]</scope>
    <source>
        <tissue evidence="2">Leaf</tissue>
    </source>
</reference>
<evidence type="ECO:0000256" key="1">
    <source>
        <dbReference type="SAM" id="MobiDB-lite"/>
    </source>
</evidence>
<keyword evidence="3" id="KW-1185">Reference proteome</keyword>
<feature type="region of interest" description="Disordered" evidence="1">
    <location>
        <begin position="65"/>
        <end position="85"/>
    </location>
</feature>
<comment type="caution">
    <text evidence="2">The sequence shown here is derived from an EMBL/GenBank/DDBJ whole genome shotgun (WGS) entry which is preliminary data.</text>
</comment>
<dbReference type="Proteomes" id="UP000607653">
    <property type="component" value="Unassembled WGS sequence"/>
</dbReference>
<organism evidence="2 3">
    <name type="scientific">Nelumbo nucifera</name>
    <name type="common">Sacred lotus</name>
    <dbReference type="NCBI Taxonomy" id="4432"/>
    <lineage>
        <taxon>Eukaryota</taxon>
        <taxon>Viridiplantae</taxon>
        <taxon>Streptophyta</taxon>
        <taxon>Embryophyta</taxon>
        <taxon>Tracheophyta</taxon>
        <taxon>Spermatophyta</taxon>
        <taxon>Magnoliopsida</taxon>
        <taxon>Proteales</taxon>
        <taxon>Nelumbonaceae</taxon>
        <taxon>Nelumbo</taxon>
    </lineage>
</organism>